<keyword evidence="2" id="KW-0808">Transferase</keyword>
<accession>A0A5A7RDD6</accession>
<feature type="region of interest" description="Disordered" evidence="1">
    <location>
        <begin position="117"/>
        <end position="196"/>
    </location>
</feature>
<reference evidence="3" key="1">
    <citation type="journal article" date="2019" name="Curr. Biol.">
        <title>Genome Sequence of Striga asiatica Provides Insight into the Evolution of Plant Parasitism.</title>
        <authorList>
            <person name="Yoshida S."/>
            <person name="Kim S."/>
            <person name="Wafula E.K."/>
            <person name="Tanskanen J."/>
            <person name="Kim Y.M."/>
            <person name="Honaas L."/>
            <person name="Yang Z."/>
            <person name="Spallek T."/>
            <person name="Conn C.E."/>
            <person name="Ichihashi Y."/>
            <person name="Cheong K."/>
            <person name="Cui S."/>
            <person name="Der J.P."/>
            <person name="Gundlach H."/>
            <person name="Jiao Y."/>
            <person name="Hori C."/>
            <person name="Ishida J.K."/>
            <person name="Kasahara H."/>
            <person name="Kiba T."/>
            <person name="Kim M.S."/>
            <person name="Koo N."/>
            <person name="Laohavisit A."/>
            <person name="Lee Y.H."/>
            <person name="Lumba S."/>
            <person name="McCourt P."/>
            <person name="Mortimer J.C."/>
            <person name="Mutuku J.M."/>
            <person name="Nomura T."/>
            <person name="Sasaki-Sekimoto Y."/>
            <person name="Seto Y."/>
            <person name="Wang Y."/>
            <person name="Wakatake T."/>
            <person name="Sakakibara H."/>
            <person name="Demura T."/>
            <person name="Yamaguchi S."/>
            <person name="Yoneyama K."/>
            <person name="Manabe R.I."/>
            <person name="Nelson D.C."/>
            <person name="Schulman A.H."/>
            <person name="Timko M.P."/>
            <person name="dePamphilis C.W."/>
            <person name="Choi D."/>
            <person name="Shirasu K."/>
        </authorList>
    </citation>
    <scope>NUCLEOTIDE SEQUENCE [LARGE SCALE GENOMIC DNA]</scope>
    <source>
        <strain evidence="3">cv. UVA1</strain>
    </source>
</reference>
<gene>
    <name evidence="2" type="ORF">STAS_33299</name>
</gene>
<keyword evidence="3" id="KW-1185">Reference proteome</keyword>
<evidence type="ECO:0000256" key="1">
    <source>
        <dbReference type="SAM" id="MobiDB-lite"/>
    </source>
</evidence>
<feature type="compositionally biased region" description="Polar residues" evidence="1">
    <location>
        <begin position="158"/>
        <end position="167"/>
    </location>
</feature>
<dbReference type="AlphaFoldDB" id="A0A5A7RDD6"/>
<evidence type="ECO:0000313" key="2">
    <source>
        <dbReference type="EMBL" id="GER55619.1"/>
    </source>
</evidence>
<sequence length="196" mass="20680">MVCVCVGDGGVAVASGGGVAEASGGIVVVAIGGGLHNEMTKVRNPRRFPTPSSSASSSIRLRRTAYLRRILSLVHQSTSFTPGLRCDFGSAIMFPSGATDVIDGGDLEIVILEKTVSQPSSSIHHSRTTSSSDSCPINHGHSREAASSNRRAARENQGARTTATPSPSGDVRSSLKPRDEPSPTSLHRRDFRERQT</sequence>
<name>A0A5A7RDD6_STRAF</name>
<dbReference type="EMBL" id="BKCP01011959">
    <property type="protein sequence ID" value="GER55619.1"/>
    <property type="molecule type" value="Genomic_DNA"/>
</dbReference>
<feature type="compositionally biased region" description="Basic and acidic residues" evidence="1">
    <location>
        <begin position="176"/>
        <end position="196"/>
    </location>
</feature>
<comment type="caution">
    <text evidence="2">The sequence shown here is derived from an EMBL/GenBank/DDBJ whole genome shotgun (WGS) entry which is preliminary data.</text>
</comment>
<organism evidence="2 3">
    <name type="scientific">Striga asiatica</name>
    <name type="common">Asiatic witchweed</name>
    <name type="synonym">Buchnera asiatica</name>
    <dbReference type="NCBI Taxonomy" id="4170"/>
    <lineage>
        <taxon>Eukaryota</taxon>
        <taxon>Viridiplantae</taxon>
        <taxon>Streptophyta</taxon>
        <taxon>Embryophyta</taxon>
        <taxon>Tracheophyta</taxon>
        <taxon>Spermatophyta</taxon>
        <taxon>Magnoliopsida</taxon>
        <taxon>eudicotyledons</taxon>
        <taxon>Gunneridae</taxon>
        <taxon>Pentapetalae</taxon>
        <taxon>asterids</taxon>
        <taxon>lamiids</taxon>
        <taxon>Lamiales</taxon>
        <taxon>Orobanchaceae</taxon>
        <taxon>Buchnereae</taxon>
        <taxon>Striga</taxon>
    </lineage>
</organism>
<proteinExistence type="predicted"/>
<protein>
    <submittedName>
        <fullName evidence="2">Maltose O-acetyltransferase</fullName>
    </submittedName>
</protein>
<dbReference type="Proteomes" id="UP000325081">
    <property type="component" value="Unassembled WGS sequence"/>
</dbReference>
<evidence type="ECO:0000313" key="3">
    <source>
        <dbReference type="Proteomes" id="UP000325081"/>
    </source>
</evidence>
<dbReference type="GO" id="GO:0016740">
    <property type="term" value="F:transferase activity"/>
    <property type="evidence" value="ECO:0007669"/>
    <property type="project" value="UniProtKB-KW"/>
</dbReference>
<feature type="compositionally biased region" description="Low complexity" evidence="1">
    <location>
        <begin position="120"/>
        <end position="134"/>
    </location>
</feature>